<dbReference type="AlphaFoldDB" id="A0A6A5TX77"/>
<dbReference type="Pfam" id="PF06985">
    <property type="entry name" value="HET"/>
    <property type="match status" value="1"/>
</dbReference>
<gene>
    <name evidence="3" type="ORF">CC80DRAFT_535131</name>
</gene>
<evidence type="ECO:0000313" key="4">
    <source>
        <dbReference type="Proteomes" id="UP000800035"/>
    </source>
</evidence>
<feature type="compositionally biased region" description="Basic and acidic residues" evidence="1">
    <location>
        <begin position="11"/>
        <end position="28"/>
    </location>
</feature>
<organism evidence="3 4">
    <name type="scientific">Byssothecium circinans</name>
    <dbReference type="NCBI Taxonomy" id="147558"/>
    <lineage>
        <taxon>Eukaryota</taxon>
        <taxon>Fungi</taxon>
        <taxon>Dikarya</taxon>
        <taxon>Ascomycota</taxon>
        <taxon>Pezizomycotina</taxon>
        <taxon>Dothideomycetes</taxon>
        <taxon>Pleosporomycetidae</taxon>
        <taxon>Pleosporales</taxon>
        <taxon>Massarineae</taxon>
        <taxon>Massarinaceae</taxon>
        <taxon>Byssothecium</taxon>
    </lineage>
</organism>
<protein>
    <submittedName>
        <fullName evidence="3">HET-domain-containing protein</fullName>
    </submittedName>
</protein>
<feature type="compositionally biased region" description="Polar residues" evidence="1">
    <location>
        <begin position="1"/>
        <end position="10"/>
    </location>
</feature>
<feature type="domain" description="Heterokaryon incompatibility" evidence="2">
    <location>
        <begin position="193"/>
        <end position="348"/>
    </location>
</feature>
<proteinExistence type="predicted"/>
<dbReference type="PANTHER" id="PTHR33112">
    <property type="entry name" value="DOMAIN PROTEIN, PUTATIVE-RELATED"/>
    <property type="match status" value="1"/>
</dbReference>
<keyword evidence="4" id="KW-1185">Reference proteome</keyword>
<evidence type="ECO:0000313" key="3">
    <source>
        <dbReference type="EMBL" id="KAF1957221.1"/>
    </source>
</evidence>
<dbReference type="Proteomes" id="UP000800035">
    <property type="component" value="Unassembled WGS sequence"/>
</dbReference>
<dbReference type="OrthoDB" id="5347061at2759"/>
<dbReference type="EMBL" id="ML976990">
    <property type="protein sequence ID" value="KAF1957221.1"/>
    <property type="molecule type" value="Genomic_DNA"/>
</dbReference>
<reference evidence="3" key="1">
    <citation type="journal article" date="2020" name="Stud. Mycol.">
        <title>101 Dothideomycetes genomes: a test case for predicting lifestyles and emergence of pathogens.</title>
        <authorList>
            <person name="Haridas S."/>
            <person name="Albert R."/>
            <person name="Binder M."/>
            <person name="Bloem J."/>
            <person name="Labutti K."/>
            <person name="Salamov A."/>
            <person name="Andreopoulos B."/>
            <person name="Baker S."/>
            <person name="Barry K."/>
            <person name="Bills G."/>
            <person name="Bluhm B."/>
            <person name="Cannon C."/>
            <person name="Castanera R."/>
            <person name="Culley D."/>
            <person name="Daum C."/>
            <person name="Ezra D."/>
            <person name="Gonzalez J."/>
            <person name="Henrissat B."/>
            <person name="Kuo A."/>
            <person name="Liang C."/>
            <person name="Lipzen A."/>
            <person name="Lutzoni F."/>
            <person name="Magnuson J."/>
            <person name="Mondo S."/>
            <person name="Nolan M."/>
            <person name="Ohm R."/>
            <person name="Pangilinan J."/>
            <person name="Park H.-J."/>
            <person name="Ramirez L."/>
            <person name="Alfaro M."/>
            <person name="Sun H."/>
            <person name="Tritt A."/>
            <person name="Yoshinaga Y."/>
            <person name="Zwiers L.-H."/>
            <person name="Turgeon B."/>
            <person name="Goodwin S."/>
            <person name="Spatafora J."/>
            <person name="Crous P."/>
            <person name="Grigoriev I."/>
        </authorList>
    </citation>
    <scope>NUCLEOTIDE SEQUENCE</scope>
    <source>
        <strain evidence="3">CBS 675.92</strain>
    </source>
</reference>
<dbReference type="InterPro" id="IPR010730">
    <property type="entry name" value="HET"/>
</dbReference>
<name>A0A6A5TX77_9PLEO</name>
<feature type="region of interest" description="Disordered" evidence="1">
    <location>
        <begin position="1"/>
        <end position="30"/>
    </location>
</feature>
<sequence length="570" mass="64908">MSSFSSSTSKLEQKLPSDGKDPQREPSCRHCSNLSSHLLDKNVHKSFNADEDTPELSFQPYQNFKETSDSGCKYCSLICKAAEVQPFPALASATSIQVTFHHDRTTLWQTFIKSGGPTGPRYKTLPRATPLSESTSSEEVFEFLRSQLFLCEKNHKECLKTSESKAPKRLLNVGSLDGNIQLQLSDAKSRKRYAALSYCWGGKQTLKLTKETELSFQEPIRWEDIPPLLQDAITFCRRLDIPFLWIDALCILQDQGCNSEWGQEAAHMADVYQNATVTIYAACCSNPQQSFLSLEGSTLRKVHILETCAKTGEPKVVARVSRLRGFHTSQHLKRVLDPLEKRAWAFQEYEMSRRLIAYTSNEIQWRCRNISTCEPGCIESLPKASLKYRDPIPHLARRLEESSVIKIFAQWQVMIEKYTLTSVSFSEDKLVALAGLASIYGMRLNSRYLAGLWKENLVLDLLWIRDNVVYWTKSQHNSDTYRAPSFSWASIDRPVRYIHIKIDHQVIEFEKEDYKTVSEDLYGQISGALLHIRSQLIPATLILTGKKPNYQLASVGLVVLLHWKKAVSGY</sequence>
<dbReference type="PANTHER" id="PTHR33112:SF16">
    <property type="entry name" value="HETEROKARYON INCOMPATIBILITY DOMAIN-CONTAINING PROTEIN"/>
    <property type="match status" value="1"/>
</dbReference>
<evidence type="ECO:0000259" key="2">
    <source>
        <dbReference type="Pfam" id="PF06985"/>
    </source>
</evidence>
<evidence type="ECO:0000256" key="1">
    <source>
        <dbReference type="SAM" id="MobiDB-lite"/>
    </source>
</evidence>
<accession>A0A6A5TX77</accession>